<dbReference type="CDD" id="cd00449">
    <property type="entry name" value="PLPDE_IV"/>
    <property type="match status" value="1"/>
</dbReference>
<comment type="catalytic activity">
    <reaction evidence="6">
        <text>L-valine + 2-oxoglutarate = 3-methyl-2-oxobutanoate + L-glutamate</text>
        <dbReference type="Rhea" id="RHEA:24813"/>
        <dbReference type="ChEBI" id="CHEBI:11851"/>
        <dbReference type="ChEBI" id="CHEBI:16810"/>
        <dbReference type="ChEBI" id="CHEBI:29985"/>
        <dbReference type="ChEBI" id="CHEBI:57762"/>
        <dbReference type="EC" id="2.6.1.42"/>
    </reaction>
</comment>
<comment type="pathway">
    <text evidence="2">Amino-acid biosynthesis; L-valine biosynthesis; L-valine from pyruvate: step 4/4.</text>
</comment>
<dbReference type="PANTHER" id="PTHR42743">
    <property type="entry name" value="AMINO-ACID AMINOTRANSFERASE"/>
    <property type="match status" value="1"/>
</dbReference>
<dbReference type="Gene3D" id="3.30.470.10">
    <property type="match status" value="1"/>
</dbReference>
<comment type="similarity">
    <text evidence="4">Belongs to the class-IV pyridoxal-phosphate-dependent aminotransferase family.</text>
</comment>
<dbReference type="EMBL" id="AP024702">
    <property type="protein sequence ID" value="BCX49791.1"/>
    <property type="molecule type" value="Genomic_DNA"/>
</dbReference>
<evidence type="ECO:0000256" key="7">
    <source>
        <dbReference type="ARBA" id="ARBA00048798"/>
    </source>
</evidence>
<organism evidence="9 10">
    <name type="scientific">Haloferula helveola</name>
    <dbReference type="NCBI Taxonomy" id="490095"/>
    <lineage>
        <taxon>Bacteria</taxon>
        <taxon>Pseudomonadati</taxon>
        <taxon>Verrucomicrobiota</taxon>
        <taxon>Verrucomicrobiia</taxon>
        <taxon>Verrucomicrobiales</taxon>
        <taxon>Verrucomicrobiaceae</taxon>
        <taxon>Haloferula</taxon>
    </lineage>
</organism>
<evidence type="ECO:0000256" key="3">
    <source>
        <dbReference type="ARBA" id="ARBA00005072"/>
    </source>
</evidence>
<evidence type="ECO:0000313" key="9">
    <source>
        <dbReference type="EMBL" id="BCX49791.1"/>
    </source>
</evidence>
<reference evidence="9 10" key="1">
    <citation type="submission" date="2021-06" db="EMBL/GenBank/DDBJ databases">
        <title>Complete genome of Haloferula helveola possessing various polysaccharide degrading enzymes.</title>
        <authorList>
            <person name="Takami H."/>
            <person name="Huang C."/>
            <person name="Hamasaki K."/>
        </authorList>
    </citation>
    <scope>NUCLEOTIDE SEQUENCE [LARGE SCALE GENOMIC DNA]</scope>
    <source>
        <strain evidence="9 10">CN-1</strain>
    </source>
</reference>
<protein>
    <recommendedName>
        <fullName evidence="5">branched-chain-amino-acid transaminase</fullName>
        <ecNumber evidence="5">2.6.1.42</ecNumber>
    </recommendedName>
</protein>
<dbReference type="Gene3D" id="3.20.10.10">
    <property type="entry name" value="D-amino Acid Aminotransferase, subunit A, domain 2"/>
    <property type="match status" value="1"/>
</dbReference>
<dbReference type="SUPFAM" id="SSF56752">
    <property type="entry name" value="D-aminoacid aminotransferase-like PLP-dependent enzymes"/>
    <property type="match status" value="1"/>
</dbReference>
<keyword evidence="9" id="KW-0456">Lyase</keyword>
<evidence type="ECO:0000256" key="5">
    <source>
        <dbReference type="ARBA" id="ARBA00013053"/>
    </source>
</evidence>
<evidence type="ECO:0000256" key="2">
    <source>
        <dbReference type="ARBA" id="ARBA00004931"/>
    </source>
</evidence>
<dbReference type="EC" id="2.6.1.42" evidence="5"/>
<sequence length="266" mass="28631">MKVWTLEEVGGVLEDRSFTHGLGVFETMLAVDGRLVAPELHFERLQAGCLRLGMAPPDESKILDSIDPVLSSLAAPRAKVRLMRTGGRGRIDDLDGDQPLTVLAVEAIALPPESVGVITSPWPRNEGSPLAGVKCSSYAENLVALDHVRKAGADELIFPNTRGNVSEAATANVFAVMDGTVVTPSLDCGCLPGTARRRVIDLATSLGLKVEEQSLPIAEAREADELFLTSATRGVVWVSDWDGRGFADRRVTERLRQAFDESLKGE</sequence>
<evidence type="ECO:0000313" key="10">
    <source>
        <dbReference type="Proteomes" id="UP001374893"/>
    </source>
</evidence>
<gene>
    <name evidence="9" type="ORF">HAHE_36990</name>
</gene>
<evidence type="ECO:0000256" key="1">
    <source>
        <dbReference type="ARBA" id="ARBA00004824"/>
    </source>
</evidence>
<accession>A0ABM7RP30</accession>
<dbReference type="InterPro" id="IPR001544">
    <property type="entry name" value="Aminotrans_IV"/>
</dbReference>
<dbReference type="PANTHER" id="PTHR42743:SF11">
    <property type="entry name" value="AMINODEOXYCHORISMATE LYASE"/>
    <property type="match status" value="1"/>
</dbReference>
<evidence type="ECO:0000256" key="6">
    <source>
        <dbReference type="ARBA" id="ARBA00048212"/>
    </source>
</evidence>
<name>A0ABM7RP30_9BACT</name>
<dbReference type="InterPro" id="IPR043131">
    <property type="entry name" value="BCAT-like_N"/>
</dbReference>
<evidence type="ECO:0000256" key="8">
    <source>
        <dbReference type="ARBA" id="ARBA00049229"/>
    </source>
</evidence>
<comment type="catalytic activity">
    <reaction evidence="7">
        <text>L-isoleucine + 2-oxoglutarate = (S)-3-methyl-2-oxopentanoate + L-glutamate</text>
        <dbReference type="Rhea" id="RHEA:24801"/>
        <dbReference type="ChEBI" id="CHEBI:16810"/>
        <dbReference type="ChEBI" id="CHEBI:29985"/>
        <dbReference type="ChEBI" id="CHEBI:35146"/>
        <dbReference type="ChEBI" id="CHEBI:58045"/>
        <dbReference type="EC" id="2.6.1.42"/>
    </reaction>
</comment>
<dbReference type="Pfam" id="PF01063">
    <property type="entry name" value="Aminotran_4"/>
    <property type="match status" value="1"/>
</dbReference>
<dbReference type="InterPro" id="IPR043132">
    <property type="entry name" value="BCAT-like_C"/>
</dbReference>
<dbReference type="Proteomes" id="UP001374893">
    <property type="component" value="Chromosome"/>
</dbReference>
<comment type="catalytic activity">
    <reaction evidence="8">
        <text>L-leucine + 2-oxoglutarate = 4-methyl-2-oxopentanoate + L-glutamate</text>
        <dbReference type="Rhea" id="RHEA:18321"/>
        <dbReference type="ChEBI" id="CHEBI:16810"/>
        <dbReference type="ChEBI" id="CHEBI:17865"/>
        <dbReference type="ChEBI" id="CHEBI:29985"/>
        <dbReference type="ChEBI" id="CHEBI:57427"/>
        <dbReference type="EC" id="2.6.1.42"/>
    </reaction>
</comment>
<comment type="pathway">
    <text evidence="3">Amino-acid biosynthesis; L-leucine biosynthesis; L-leucine from 3-methyl-2-oxobutanoate: step 4/4.</text>
</comment>
<keyword evidence="10" id="KW-1185">Reference proteome</keyword>
<comment type="pathway">
    <text evidence="1">Amino-acid biosynthesis; L-isoleucine biosynthesis; L-isoleucine from 2-oxobutanoate: step 4/4.</text>
</comment>
<dbReference type="GO" id="GO:0016829">
    <property type="term" value="F:lyase activity"/>
    <property type="evidence" value="ECO:0007669"/>
    <property type="project" value="UniProtKB-KW"/>
</dbReference>
<dbReference type="RefSeq" id="WP_338686549.1">
    <property type="nucleotide sequence ID" value="NZ_AP024702.1"/>
</dbReference>
<evidence type="ECO:0000256" key="4">
    <source>
        <dbReference type="ARBA" id="ARBA00009320"/>
    </source>
</evidence>
<proteinExistence type="inferred from homology"/>
<dbReference type="InterPro" id="IPR036038">
    <property type="entry name" value="Aminotransferase-like"/>
</dbReference>
<dbReference type="InterPro" id="IPR050571">
    <property type="entry name" value="Class-IV_PLP-Dep_Aminotrnsfr"/>
</dbReference>